<proteinExistence type="predicted"/>
<comment type="caution">
    <text evidence="2">The sequence shown here is derived from an EMBL/GenBank/DDBJ whole genome shotgun (WGS) entry which is preliminary data.</text>
</comment>
<evidence type="ECO:0000313" key="3">
    <source>
        <dbReference type="Proteomes" id="UP001161389"/>
    </source>
</evidence>
<gene>
    <name evidence="2" type="ORF">GCM10007876_22550</name>
</gene>
<evidence type="ECO:0000259" key="1">
    <source>
        <dbReference type="Pfam" id="PF01863"/>
    </source>
</evidence>
<sequence length="230" mass="26806">MSHFKLDMLKIKHSKRKSIGLYVTGQGVEVRAPIGTSKAYIQQFVLSKSTWIEKQLESVQNKTNEVYQLRNGQALPILGELKTVEISLAPRSGVIEHQEKLCIHVTRMDQKRIEKVFADYLLSKAKQIIPDLVSETSAQLELSHRVKDIKFRRTKTKWGHCTHEGRLQFNWLIMMAPMKIVRSLVCHEVCHLKYLNHSEAFWKLVRTIDPDYLLSKHWLKVHGHKLSLFE</sequence>
<feature type="domain" description="YgjP-like metallopeptidase" evidence="1">
    <location>
        <begin position="17"/>
        <end position="221"/>
    </location>
</feature>
<protein>
    <recommendedName>
        <fullName evidence="1">YgjP-like metallopeptidase domain-containing protein</fullName>
    </recommendedName>
</protein>
<dbReference type="AlphaFoldDB" id="A0AA37SC01"/>
<organism evidence="2 3">
    <name type="scientific">Litoribrevibacter albus</name>
    <dbReference type="NCBI Taxonomy" id="1473156"/>
    <lineage>
        <taxon>Bacteria</taxon>
        <taxon>Pseudomonadati</taxon>
        <taxon>Pseudomonadota</taxon>
        <taxon>Gammaproteobacteria</taxon>
        <taxon>Oceanospirillales</taxon>
        <taxon>Oceanospirillaceae</taxon>
        <taxon>Litoribrevibacter</taxon>
    </lineage>
</organism>
<dbReference type="Proteomes" id="UP001161389">
    <property type="component" value="Unassembled WGS sequence"/>
</dbReference>
<dbReference type="CDD" id="cd07344">
    <property type="entry name" value="M48_yhfN_like"/>
    <property type="match status" value="1"/>
</dbReference>
<dbReference type="EMBL" id="BSNM01000014">
    <property type="protein sequence ID" value="GLQ31776.1"/>
    <property type="molecule type" value="Genomic_DNA"/>
</dbReference>
<reference evidence="2" key="1">
    <citation type="journal article" date="2014" name="Int. J. Syst. Evol. Microbiol.">
        <title>Complete genome sequence of Corynebacterium casei LMG S-19264T (=DSM 44701T), isolated from a smear-ripened cheese.</title>
        <authorList>
            <consortium name="US DOE Joint Genome Institute (JGI-PGF)"/>
            <person name="Walter F."/>
            <person name="Albersmeier A."/>
            <person name="Kalinowski J."/>
            <person name="Ruckert C."/>
        </authorList>
    </citation>
    <scope>NUCLEOTIDE SEQUENCE</scope>
    <source>
        <strain evidence="2">NBRC 110071</strain>
    </source>
</reference>
<dbReference type="InterPro" id="IPR002725">
    <property type="entry name" value="YgjP-like_metallopeptidase"/>
</dbReference>
<dbReference type="Gene3D" id="3.30.2010.10">
    <property type="entry name" value="Metalloproteases ('zincins'), catalytic domain"/>
    <property type="match status" value="1"/>
</dbReference>
<reference evidence="2" key="2">
    <citation type="submission" date="2023-01" db="EMBL/GenBank/DDBJ databases">
        <title>Draft genome sequence of Litoribrevibacter albus strain NBRC 110071.</title>
        <authorList>
            <person name="Sun Q."/>
            <person name="Mori K."/>
        </authorList>
    </citation>
    <scope>NUCLEOTIDE SEQUENCE</scope>
    <source>
        <strain evidence="2">NBRC 110071</strain>
    </source>
</reference>
<dbReference type="InterPro" id="IPR053136">
    <property type="entry name" value="UTP_pyrophosphatase-like"/>
</dbReference>
<dbReference type="Pfam" id="PF01863">
    <property type="entry name" value="YgjP-like"/>
    <property type="match status" value="1"/>
</dbReference>
<dbReference type="PANTHER" id="PTHR30399:SF1">
    <property type="entry name" value="UTP PYROPHOSPHATASE"/>
    <property type="match status" value="1"/>
</dbReference>
<keyword evidence="3" id="KW-1185">Reference proteome</keyword>
<accession>A0AA37SC01</accession>
<dbReference type="RefSeq" id="WP_284381492.1">
    <property type="nucleotide sequence ID" value="NZ_BSNM01000014.1"/>
</dbReference>
<dbReference type="PANTHER" id="PTHR30399">
    <property type="entry name" value="UNCHARACTERIZED PROTEIN YGJP"/>
    <property type="match status" value="1"/>
</dbReference>
<evidence type="ECO:0000313" key="2">
    <source>
        <dbReference type="EMBL" id="GLQ31776.1"/>
    </source>
</evidence>
<name>A0AA37SC01_9GAMM</name>